<name>A0A4Q5LQ62_9SPHI</name>
<reference evidence="1 2" key="1">
    <citation type="submission" date="2019-02" db="EMBL/GenBank/DDBJ databases">
        <title>Bacterial novel species Mucilaginibacter sp. 17JY9-4 isolated from soil.</title>
        <authorList>
            <person name="Jung H.-Y."/>
        </authorList>
    </citation>
    <scope>NUCLEOTIDE SEQUENCE [LARGE SCALE GENOMIC DNA]</scope>
    <source>
        <strain evidence="1 2">17JY9-4</strain>
    </source>
</reference>
<dbReference type="Proteomes" id="UP000293331">
    <property type="component" value="Unassembled WGS sequence"/>
</dbReference>
<accession>A0A4Q5LQ62</accession>
<dbReference type="EMBL" id="SEWG01000002">
    <property type="protein sequence ID" value="RYU91555.1"/>
    <property type="molecule type" value="Genomic_DNA"/>
</dbReference>
<dbReference type="OrthoDB" id="791845at2"/>
<dbReference type="AlphaFoldDB" id="A0A4Q5LQ62"/>
<comment type="caution">
    <text evidence="1">The sequence shown here is derived from an EMBL/GenBank/DDBJ whole genome shotgun (WGS) entry which is preliminary data.</text>
</comment>
<organism evidence="1 2">
    <name type="scientific">Mucilaginibacter terrigena</name>
    <dbReference type="NCBI Taxonomy" id="2492395"/>
    <lineage>
        <taxon>Bacteria</taxon>
        <taxon>Pseudomonadati</taxon>
        <taxon>Bacteroidota</taxon>
        <taxon>Sphingobacteriia</taxon>
        <taxon>Sphingobacteriales</taxon>
        <taxon>Sphingobacteriaceae</taxon>
        <taxon>Mucilaginibacter</taxon>
    </lineage>
</organism>
<proteinExistence type="predicted"/>
<protein>
    <recommendedName>
        <fullName evidence="3">DUF4595 domain-containing protein</fullName>
    </recommendedName>
</protein>
<evidence type="ECO:0000313" key="2">
    <source>
        <dbReference type="Proteomes" id="UP000293331"/>
    </source>
</evidence>
<gene>
    <name evidence="1" type="ORF">EWM62_06340</name>
</gene>
<keyword evidence="2" id="KW-1185">Reference proteome</keyword>
<sequence>MITGIMAGCKKETTTKPKPTDTTKTEVKVKDTIYLVSKVTTNYLLTPSPLTITDRFTYNDSRQLIRHSVQYKNNTSDYVTNYNLVYTDGKVTEVTRTGGKVYNWNKIQYTYVGSEIKVLLKYADSDQNVTITLDADGNPKKLEGNGQFYLFKYDVAGNIKNRSQYDSANPAHANMTIDYTYDKKHSPFLALRNNTYAMYNIFGDINTFMNNRVTNNVLEVYAQEYNKAGYPTKTTVVHSSVAVRVLNYVYTKVIVDKP</sequence>
<evidence type="ECO:0008006" key="3">
    <source>
        <dbReference type="Google" id="ProtNLM"/>
    </source>
</evidence>
<evidence type="ECO:0000313" key="1">
    <source>
        <dbReference type="EMBL" id="RYU91555.1"/>
    </source>
</evidence>